<feature type="transmembrane region" description="Helical" evidence="2">
    <location>
        <begin position="62"/>
        <end position="82"/>
    </location>
</feature>
<accession>A0ABU2ZCW0</accession>
<feature type="transmembrane region" description="Helical" evidence="2">
    <location>
        <begin position="147"/>
        <end position="166"/>
    </location>
</feature>
<keyword evidence="4" id="KW-1185">Reference proteome</keyword>
<dbReference type="RefSeq" id="WP_078937438.1">
    <property type="nucleotide sequence ID" value="NZ_JAVRFJ010000051.1"/>
</dbReference>
<organism evidence="3 4">
    <name type="scientific">Streptomyces gottesmaniae</name>
    <dbReference type="NCBI Taxonomy" id="3075518"/>
    <lineage>
        <taxon>Bacteria</taxon>
        <taxon>Bacillati</taxon>
        <taxon>Actinomycetota</taxon>
        <taxon>Actinomycetes</taxon>
        <taxon>Kitasatosporales</taxon>
        <taxon>Streptomycetaceae</taxon>
        <taxon>Streptomyces</taxon>
    </lineage>
</organism>
<feature type="region of interest" description="Disordered" evidence="1">
    <location>
        <begin position="108"/>
        <end position="128"/>
    </location>
</feature>
<comment type="caution">
    <text evidence="3">The sequence shown here is derived from an EMBL/GenBank/DDBJ whole genome shotgun (WGS) entry which is preliminary data.</text>
</comment>
<evidence type="ECO:0000256" key="1">
    <source>
        <dbReference type="SAM" id="MobiDB-lite"/>
    </source>
</evidence>
<proteinExistence type="predicted"/>
<keyword evidence="2" id="KW-0472">Membrane</keyword>
<evidence type="ECO:0008006" key="5">
    <source>
        <dbReference type="Google" id="ProtNLM"/>
    </source>
</evidence>
<dbReference type="EMBL" id="JAVRFJ010000051">
    <property type="protein sequence ID" value="MDT0573434.1"/>
    <property type="molecule type" value="Genomic_DNA"/>
</dbReference>
<reference evidence="3" key="1">
    <citation type="submission" date="2024-05" db="EMBL/GenBank/DDBJ databases">
        <title>30 novel species of actinomycetes from the DSMZ collection.</title>
        <authorList>
            <person name="Nouioui I."/>
        </authorList>
    </citation>
    <scope>NUCLEOTIDE SEQUENCE</scope>
    <source>
        <strain evidence="3">DSM 3412</strain>
    </source>
</reference>
<evidence type="ECO:0000313" key="3">
    <source>
        <dbReference type="EMBL" id="MDT0573434.1"/>
    </source>
</evidence>
<evidence type="ECO:0000256" key="2">
    <source>
        <dbReference type="SAM" id="Phobius"/>
    </source>
</evidence>
<gene>
    <name evidence="3" type="ORF">RM704_39355</name>
</gene>
<keyword evidence="2" id="KW-1133">Transmembrane helix</keyword>
<sequence>MTAGGCSRTLRAAVFAAVCVLFTSLGHLMMSGTAVPWWAMVAGAVATGGPAWWSGARERGPLLVGSATVAAQTLLHVMFSLAQTAVHHSRSATGRATGTIDHATAAAPGTASTDHATGAPLSSPPTDHVGMDAVHGLGHAMGGLPSTGMLAAHLLGALLCGLWLAHGERAAFRILRALAGWLTAPLRLPLRPSVAPYRPPVRARHPRTDGLARRYLLTHAITSRGPPVGTAVAV</sequence>
<protein>
    <recommendedName>
        <fullName evidence="5">Integral-membrane protein</fullName>
    </recommendedName>
</protein>
<name>A0ABU2ZCW0_9ACTN</name>
<keyword evidence="2" id="KW-0812">Transmembrane</keyword>
<evidence type="ECO:0000313" key="4">
    <source>
        <dbReference type="Proteomes" id="UP001180737"/>
    </source>
</evidence>
<dbReference type="Proteomes" id="UP001180737">
    <property type="component" value="Unassembled WGS sequence"/>
</dbReference>
<feature type="transmembrane region" description="Helical" evidence="2">
    <location>
        <begin position="12"/>
        <end position="30"/>
    </location>
</feature>
<feature type="transmembrane region" description="Helical" evidence="2">
    <location>
        <begin position="36"/>
        <end position="55"/>
    </location>
</feature>